<name>A0A6A7VHU8_9BACT</name>
<dbReference type="RefSeq" id="WP_153094058.1">
    <property type="nucleotide sequence ID" value="NZ_VZAK01000031.1"/>
</dbReference>
<dbReference type="Proteomes" id="UP000358159">
    <property type="component" value="Unassembled WGS sequence"/>
</dbReference>
<dbReference type="EMBL" id="VZAZ01000007">
    <property type="protein sequence ID" value="MQO54419.1"/>
    <property type="molecule type" value="Genomic_DNA"/>
</dbReference>
<protein>
    <submittedName>
        <fullName evidence="1">Uncharacterized protein</fullName>
    </submittedName>
</protein>
<evidence type="ECO:0000313" key="1">
    <source>
        <dbReference type="EMBL" id="MQO54419.1"/>
    </source>
</evidence>
<dbReference type="AlphaFoldDB" id="A0A6A7VHU8"/>
<evidence type="ECO:0000313" key="2">
    <source>
        <dbReference type="Proteomes" id="UP000358159"/>
    </source>
</evidence>
<sequence length="101" mass="11524">MAEKENNQRKESTIDKYFSRTADGFKAWAEEAGEERNYLQIAAEMTGDTDKNGNKGFDFHIAYHGSTNFLASGIAQTMRKDGFLRQLICEATDKYFLPNEK</sequence>
<reference evidence="1 2" key="1">
    <citation type="submission" date="2019-09" db="EMBL/GenBank/DDBJ databases">
        <title>Distinct polysaccharide growth profiles of human intestinal Prevotella copri isolates.</title>
        <authorList>
            <person name="Fehlner-Peach H."/>
            <person name="Magnabosco C."/>
            <person name="Raghavan V."/>
            <person name="Scher J.U."/>
            <person name="Tett A."/>
            <person name="Cox L.M."/>
            <person name="Gottsegen C."/>
            <person name="Watters A."/>
            <person name="Wiltshire- Gordon J.D."/>
            <person name="Segata N."/>
            <person name="Bonneau R."/>
            <person name="Littman D.R."/>
        </authorList>
    </citation>
    <scope>NUCLEOTIDE SEQUENCE [LARGE SCALE GENOMIC DNA]</scope>
    <source>
        <strain evidence="1 2">BVe41219</strain>
    </source>
</reference>
<comment type="caution">
    <text evidence="1">The sequence shown here is derived from an EMBL/GenBank/DDBJ whole genome shotgun (WGS) entry which is preliminary data.</text>
</comment>
<gene>
    <name evidence="1" type="ORF">F7D42_01565</name>
</gene>
<proteinExistence type="predicted"/>
<organism evidence="1 2">
    <name type="scientific">Segatella copri</name>
    <dbReference type="NCBI Taxonomy" id="165179"/>
    <lineage>
        <taxon>Bacteria</taxon>
        <taxon>Pseudomonadati</taxon>
        <taxon>Bacteroidota</taxon>
        <taxon>Bacteroidia</taxon>
        <taxon>Bacteroidales</taxon>
        <taxon>Prevotellaceae</taxon>
        <taxon>Segatella</taxon>
    </lineage>
</organism>
<accession>A0A6A7VHU8</accession>